<dbReference type="InterPro" id="IPR001005">
    <property type="entry name" value="SANT/Myb"/>
</dbReference>
<dbReference type="Gene3D" id="1.10.10.60">
    <property type="entry name" value="Homeodomain-like"/>
    <property type="match status" value="1"/>
</dbReference>
<feature type="compositionally biased region" description="Basic residues" evidence="1">
    <location>
        <begin position="278"/>
        <end position="295"/>
    </location>
</feature>
<feature type="domain" description="SANT" evidence="3">
    <location>
        <begin position="481"/>
        <end position="529"/>
    </location>
</feature>
<accession>A0A9P6CGL4</accession>
<feature type="domain" description="Myb-like" evidence="2">
    <location>
        <begin position="475"/>
        <end position="522"/>
    </location>
</feature>
<evidence type="ECO:0008006" key="6">
    <source>
        <dbReference type="Google" id="ProtNLM"/>
    </source>
</evidence>
<name>A0A9P6CGL4_9AGAR</name>
<dbReference type="PANTHER" id="PTHR22929:SF0">
    <property type="entry name" value="TRANSCRIPTION FACTOR TFIIIB COMPONENT B'' HOMOLOG"/>
    <property type="match status" value="1"/>
</dbReference>
<evidence type="ECO:0000259" key="2">
    <source>
        <dbReference type="PROSITE" id="PS50090"/>
    </source>
</evidence>
<comment type="caution">
    <text evidence="4">The sequence shown here is derived from an EMBL/GenBank/DDBJ whole genome shotgun (WGS) entry which is preliminary data.</text>
</comment>
<dbReference type="InterPro" id="IPR039467">
    <property type="entry name" value="TFIIIB_B''_Myb"/>
</dbReference>
<organism evidence="4 5">
    <name type="scientific">Collybia nuda</name>
    <dbReference type="NCBI Taxonomy" id="64659"/>
    <lineage>
        <taxon>Eukaryota</taxon>
        <taxon>Fungi</taxon>
        <taxon>Dikarya</taxon>
        <taxon>Basidiomycota</taxon>
        <taxon>Agaricomycotina</taxon>
        <taxon>Agaricomycetes</taxon>
        <taxon>Agaricomycetidae</taxon>
        <taxon>Agaricales</taxon>
        <taxon>Tricholomatineae</taxon>
        <taxon>Clitocybaceae</taxon>
        <taxon>Collybia</taxon>
    </lineage>
</organism>
<proteinExistence type="predicted"/>
<dbReference type="Proteomes" id="UP000807353">
    <property type="component" value="Unassembled WGS sequence"/>
</dbReference>
<keyword evidence="5" id="KW-1185">Reference proteome</keyword>
<dbReference type="CDD" id="cd00167">
    <property type="entry name" value="SANT"/>
    <property type="match status" value="1"/>
</dbReference>
<dbReference type="PANTHER" id="PTHR22929">
    <property type="entry name" value="RNA POLYMERASE III TRANSCRIPTION INITIATION FACTOR B"/>
    <property type="match status" value="1"/>
</dbReference>
<dbReference type="AlphaFoldDB" id="A0A9P6CGL4"/>
<feature type="region of interest" description="Disordered" evidence="1">
    <location>
        <begin position="215"/>
        <end position="312"/>
    </location>
</feature>
<evidence type="ECO:0000256" key="1">
    <source>
        <dbReference type="SAM" id="MobiDB-lite"/>
    </source>
</evidence>
<protein>
    <recommendedName>
        <fullName evidence="6">Myb-like domain-containing protein</fullName>
    </recommendedName>
</protein>
<dbReference type="Pfam" id="PF15963">
    <property type="entry name" value="Myb_DNA-bind_7"/>
    <property type="match status" value="1"/>
</dbReference>
<reference evidence="4" key="1">
    <citation type="submission" date="2020-11" db="EMBL/GenBank/DDBJ databases">
        <authorList>
            <consortium name="DOE Joint Genome Institute"/>
            <person name="Ahrendt S."/>
            <person name="Riley R."/>
            <person name="Andreopoulos W."/>
            <person name="Labutti K."/>
            <person name="Pangilinan J."/>
            <person name="Ruiz-Duenas F.J."/>
            <person name="Barrasa J.M."/>
            <person name="Sanchez-Garcia M."/>
            <person name="Camarero S."/>
            <person name="Miyauchi S."/>
            <person name="Serrano A."/>
            <person name="Linde D."/>
            <person name="Babiker R."/>
            <person name="Drula E."/>
            <person name="Ayuso-Fernandez I."/>
            <person name="Pacheco R."/>
            <person name="Padilla G."/>
            <person name="Ferreira P."/>
            <person name="Barriuso J."/>
            <person name="Kellner H."/>
            <person name="Castanera R."/>
            <person name="Alfaro M."/>
            <person name="Ramirez L."/>
            <person name="Pisabarro A.G."/>
            <person name="Kuo A."/>
            <person name="Tritt A."/>
            <person name="Lipzen A."/>
            <person name="He G."/>
            <person name="Yan M."/>
            <person name="Ng V."/>
            <person name="Cullen D."/>
            <person name="Martin F."/>
            <person name="Rosso M.-N."/>
            <person name="Henrissat B."/>
            <person name="Hibbett D."/>
            <person name="Martinez A.T."/>
            <person name="Grigoriev I.V."/>
        </authorList>
    </citation>
    <scope>NUCLEOTIDE SEQUENCE</scope>
    <source>
        <strain evidence="4">CBS 247.69</strain>
    </source>
</reference>
<sequence>MTSRVQKGGPIFRPIAKSRTRPPVGINTQTSNPSESSKDNRREETPTTSQSSVPPPIILSDEITPFPHPGEASDAVTTQQAFNNLYTSNISQHHFEPLVPSLFSGRPLTLAVTNDSQAALQVVPNPRNSSVPVNRVPPSLISSNSTSFLHSALIPAPLPISPIPDLVRNEPEPSTSPIFSHVLHHSGAENVPKLSLNTTGVIVKPQRSFVKRKALNTVFDGGPPEGLKFGQEKEAKQKRATKEDDSEHIKSQSKRRKTKAAASGREDNDNEAGIMVANKRKRRSSSGTPRPRRSRAPSLPPFDPDADPGEEIDPTVVTMASLCVDTGQGRVSRKAAEILSNHAAWKAQNREKRAQMKALMELKKYGREEDGLSGTSCNDYPVDKCTQESPIPGPSTRSTPAEKISIVDDTGSGFDYSQDMTTSRFNVQVRIGPNGETIIDEESLVVDRTETDDTENYTHVVESDNTKFINSGSYGKKFRGSRWSAEETESFYDALSQYGENYELIAYVLPGRDRKSCKNKFKAEDKKNPARINYCLSNSIPVDMTTLSRMTGKDFSGPVPEIRAPTPQTGVNSKSVESQEVPPEISQKSKRVLRKASNDNDVIVVGEAGDFSPFPGSP</sequence>
<feature type="compositionally biased region" description="Polar residues" evidence="1">
    <location>
        <begin position="566"/>
        <end position="578"/>
    </location>
</feature>
<dbReference type="PROSITE" id="PS51293">
    <property type="entry name" value="SANT"/>
    <property type="match status" value="1"/>
</dbReference>
<dbReference type="GO" id="GO:0070898">
    <property type="term" value="P:RNA polymerase III preinitiation complex assembly"/>
    <property type="evidence" value="ECO:0007669"/>
    <property type="project" value="TreeGrafter"/>
</dbReference>
<feature type="region of interest" description="Disordered" evidence="1">
    <location>
        <begin position="556"/>
        <end position="593"/>
    </location>
</feature>
<dbReference type="PROSITE" id="PS50090">
    <property type="entry name" value="MYB_LIKE"/>
    <property type="match status" value="1"/>
</dbReference>
<dbReference type="InterPro" id="IPR009057">
    <property type="entry name" value="Homeodomain-like_sf"/>
</dbReference>
<feature type="compositionally biased region" description="Basic and acidic residues" evidence="1">
    <location>
        <begin position="36"/>
        <end position="45"/>
    </location>
</feature>
<evidence type="ECO:0000313" key="4">
    <source>
        <dbReference type="EMBL" id="KAF9460104.1"/>
    </source>
</evidence>
<evidence type="ECO:0000259" key="3">
    <source>
        <dbReference type="PROSITE" id="PS51293"/>
    </source>
</evidence>
<dbReference type="SUPFAM" id="SSF46689">
    <property type="entry name" value="Homeodomain-like"/>
    <property type="match status" value="1"/>
</dbReference>
<dbReference type="OrthoDB" id="272624at2759"/>
<dbReference type="SMART" id="SM00717">
    <property type="entry name" value="SANT"/>
    <property type="match status" value="1"/>
</dbReference>
<dbReference type="EMBL" id="MU150304">
    <property type="protein sequence ID" value="KAF9460104.1"/>
    <property type="molecule type" value="Genomic_DNA"/>
</dbReference>
<feature type="region of interest" description="Disordered" evidence="1">
    <location>
        <begin position="1"/>
        <end position="73"/>
    </location>
</feature>
<dbReference type="GO" id="GO:0001156">
    <property type="term" value="F:TFIIIC-class transcription factor complex binding"/>
    <property type="evidence" value="ECO:0007669"/>
    <property type="project" value="TreeGrafter"/>
</dbReference>
<feature type="compositionally biased region" description="Polar residues" evidence="1">
    <location>
        <begin position="26"/>
        <end position="35"/>
    </location>
</feature>
<dbReference type="GO" id="GO:0000126">
    <property type="term" value="C:transcription factor TFIIIB complex"/>
    <property type="evidence" value="ECO:0007669"/>
    <property type="project" value="TreeGrafter"/>
</dbReference>
<evidence type="ECO:0000313" key="5">
    <source>
        <dbReference type="Proteomes" id="UP000807353"/>
    </source>
</evidence>
<dbReference type="InterPro" id="IPR017884">
    <property type="entry name" value="SANT_dom"/>
</dbReference>
<feature type="compositionally biased region" description="Basic and acidic residues" evidence="1">
    <location>
        <begin position="230"/>
        <end position="250"/>
    </location>
</feature>
<gene>
    <name evidence="4" type="ORF">BDZ94DRAFT_1284069</name>
</gene>